<evidence type="ECO:0000313" key="3">
    <source>
        <dbReference type="Proteomes" id="UP001358614"/>
    </source>
</evidence>
<reference evidence="2 3" key="1">
    <citation type="submission" date="2024-01" db="EMBL/GenBank/DDBJ databases">
        <title>Comparative genomics of Cryptococcus and Kwoniella reveals pathogenesis evolution and contrasting modes of karyotype evolution via chromosome fusion or intercentromeric recombination.</title>
        <authorList>
            <person name="Coelho M.A."/>
            <person name="David-Palma M."/>
            <person name="Shea T."/>
            <person name="Bowers K."/>
            <person name="McGinley-Smith S."/>
            <person name="Mohammad A.W."/>
            <person name="Gnirke A."/>
            <person name="Yurkov A.M."/>
            <person name="Nowrousian M."/>
            <person name="Sun S."/>
            <person name="Cuomo C.A."/>
            <person name="Heitman J."/>
        </authorList>
    </citation>
    <scope>NUCLEOTIDE SEQUENCE [LARGE SCALE GENOMIC DNA]</scope>
    <source>
        <strain evidence="2 3">PYCC6329</strain>
    </source>
</reference>
<dbReference type="PANTHER" id="PTHR16469">
    <property type="entry name" value="UBIQUITIN-ASSOCIATED AND SH3 DOMAIN-CONTAINING BA-RELATED"/>
    <property type="match status" value="1"/>
</dbReference>
<evidence type="ECO:0008006" key="4">
    <source>
        <dbReference type="Google" id="ProtNLM"/>
    </source>
</evidence>
<dbReference type="EMBL" id="CP144090">
    <property type="protein sequence ID" value="WWD09681.1"/>
    <property type="molecule type" value="Genomic_DNA"/>
</dbReference>
<keyword evidence="3" id="KW-1185">Reference proteome</keyword>
<dbReference type="KEGG" id="ker:91106610"/>
<dbReference type="InterPro" id="IPR013078">
    <property type="entry name" value="His_Pase_superF_clade-1"/>
</dbReference>
<evidence type="ECO:0000256" key="1">
    <source>
        <dbReference type="SAM" id="MobiDB-lite"/>
    </source>
</evidence>
<dbReference type="CDD" id="cd07067">
    <property type="entry name" value="HP_PGM_like"/>
    <property type="match status" value="1"/>
</dbReference>
<sequence length="396" mass="43079">MLEYIYICRHGFRSNWIDPSIKTSPTGLNRDPPLAVYGLEQSQHLSSFLSDPSKTHPYPIPELVFSSPFYRCIETSLPTAQKLGLIDGHEHSEGKGKGREGGVRLEHGVAEWYSPVLPNTGLHPRPSHSEHLSQYFPPKSLNSSYRSTVFPSRKGESFKELHDRAELFVESWISKIEELHPEVKSVVIFAHAASLIALGRALTGDRTLNVVAGCASTSLYQRKRPSTSESFESTLQPHRQPFDSRPPSSLGFTSVDSPAFGGGLAPPSPAFGSLSGTATPPAFAPLSRPPSPLPRSTGSQVVPCGVGEWEIVWNGRADYLPNGIERDWSFKDALVKDDGEVINDKGDGGLFSEKDLLPQGLADGAEKWLRRGRPPFNTGGEGKKGSIGLGIGSARM</sequence>
<feature type="compositionally biased region" description="Gly residues" evidence="1">
    <location>
        <begin position="385"/>
        <end position="396"/>
    </location>
</feature>
<dbReference type="Proteomes" id="UP001358614">
    <property type="component" value="Chromosome 2"/>
</dbReference>
<gene>
    <name evidence="2" type="ORF">V865_007809</name>
</gene>
<dbReference type="InterPro" id="IPR029033">
    <property type="entry name" value="His_PPase_superfam"/>
</dbReference>
<dbReference type="PANTHER" id="PTHR16469:SF51">
    <property type="entry name" value="TRANSCRIPTION FACTOR TAU 55 KDA SUBUNIT"/>
    <property type="match status" value="1"/>
</dbReference>
<dbReference type="InterPro" id="IPR051710">
    <property type="entry name" value="Phosphatase_SH3-domain"/>
</dbReference>
<feature type="region of interest" description="Disordered" evidence="1">
    <location>
        <begin position="223"/>
        <end position="248"/>
    </location>
</feature>
<dbReference type="AlphaFoldDB" id="A0AAX4KTC4"/>
<accession>A0AAX4KTC4</accession>
<dbReference type="RefSeq" id="XP_066087648.1">
    <property type="nucleotide sequence ID" value="XM_066231551.1"/>
</dbReference>
<protein>
    <recommendedName>
        <fullName evidence="4">Transcription factor C subunit 7</fullName>
    </recommendedName>
</protein>
<dbReference type="SMART" id="SM00855">
    <property type="entry name" value="PGAM"/>
    <property type="match status" value="1"/>
</dbReference>
<proteinExistence type="predicted"/>
<dbReference type="GeneID" id="91106610"/>
<dbReference type="SUPFAM" id="SSF53254">
    <property type="entry name" value="Phosphoglycerate mutase-like"/>
    <property type="match status" value="1"/>
</dbReference>
<feature type="region of interest" description="Disordered" evidence="1">
    <location>
        <begin position="281"/>
        <end position="300"/>
    </location>
</feature>
<evidence type="ECO:0000313" key="2">
    <source>
        <dbReference type="EMBL" id="WWD09681.1"/>
    </source>
</evidence>
<feature type="region of interest" description="Disordered" evidence="1">
    <location>
        <begin position="372"/>
        <end position="396"/>
    </location>
</feature>
<organism evidence="2 3">
    <name type="scientific">Kwoniella europaea PYCC6329</name>
    <dbReference type="NCBI Taxonomy" id="1423913"/>
    <lineage>
        <taxon>Eukaryota</taxon>
        <taxon>Fungi</taxon>
        <taxon>Dikarya</taxon>
        <taxon>Basidiomycota</taxon>
        <taxon>Agaricomycotina</taxon>
        <taxon>Tremellomycetes</taxon>
        <taxon>Tremellales</taxon>
        <taxon>Cryptococcaceae</taxon>
        <taxon>Kwoniella</taxon>
    </lineage>
</organism>
<feature type="compositionally biased region" description="Polar residues" evidence="1">
    <location>
        <begin position="227"/>
        <end position="237"/>
    </location>
</feature>
<name>A0AAX4KTC4_9TREE</name>
<dbReference type="Gene3D" id="3.40.50.1240">
    <property type="entry name" value="Phosphoglycerate mutase-like"/>
    <property type="match status" value="1"/>
</dbReference>